<reference evidence="1" key="1">
    <citation type="submission" date="2021-01" db="EMBL/GenBank/DDBJ databases">
        <authorList>
            <consortium name="Genoscope - CEA"/>
            <person name="William W."/>
        </authorList>
    </citation>
    <scope>NUCLEOTIDE SEQUENCE</scope>
</reference>
<name>A0A8S1PML3_9CILI</name>
<dbReference type="Proteomes" id="UP000692954">
    <property type="component" value="Unassembled WGS sequence"/>
</dbReference>
<proteinExistence type="predicted"/>
<accession>A0A8S1PML3</accession>
<keyword evidence="2" id="KW-1185">Reference proteome</keyword>
<evidence type="ECO:0000313" key="1">
    <source>
        <dbReference type="EMBL" id="CAD8104104.1"/>
    </source>
</evidence>
<protein>
    <submittedName>
        <fullName evidence="1">Uncharacterized protein</fullName>
    </submittedName>
</protein>
<dbReference type="AlphaFoldDB" id="A0A8S1PML3"/>
<gene>
    <name evidence="1" type="ORF">PSON_ATCC_30995.1.T0810185</name>
</gene>
<organism evidence="1 2">
    <name type="scientific">Paramecium sonneborni</name>
    <dbReference type="NCBI Taxonomy" id="65129"/>
    <lineage>
        <taxon>Eukaryota</taxon>
        <taxon>Sar</taxon>
        <taxon>Alveolata</taxon>
        <taxon>Ciliophora</taxon>
        <taxon>Intramacronucleata</taxon>
        <taxon>Oligohymenophorea</taxon>
        <taxon>Peniculida</taxon>
        <taxon>Parameciidae</taxon>
        <taxon>Paramecium</taxon>
    </lineage>
</organism>
<sequence length="153" mass="18364">MEQTLFISQQEIEQVTKQKTININLGVLGHIDSSMTSLVKILSKVIQIIQDCNRKNHQLHPNQIQIQKQKYVELAFMEIFYILTPEYLERRLKMEIQKWKDYYNQIREIQGKIDSAFIWKNVKVKVFIESGINQDMKNDDDVVKIYKKYLFHK</sequence>
<dbReference type="EMBL" id="CAJJDN010000081">
    <property type="protein sequence ID" value="CAD8104104.1"/>
    <property type="molecule type" value="Genomic_DNA"/>
</dbReference>
<comment type="caution">
    <text evidence="1">The sequence shown here is derived from an EMBL/GenBank/DDBJ whole genome shotgun (WGS) entry which is preliminary data.</text>
</comment>
<evidence type="ECO:0000313" key="2">
    <source>
        <dbReference type="Proteomes" id="UP000692954"/>
    </source>
</evidence>